<reference evidence="1 2" key="1">
    <citation type="journal article" date="2016" name="Proc. Natl. Acad. Sci. U.S.A.">
        <title>Lipid metabolic changes in an early divergent fungus govern the establishment of a mutualistic symbiosis with endobacteria.</title>
        <authorList>
            <person name="Lastovetsky O.A."/>
            <person name="Gaspar M.L."/>
            <person name="Mondo S.J."/>
            <person name="LaButti K.M."/>
            <person name="Sandor L."/>
            <person name="Grigoriev I.V."/>
            <person name="Henry S.A."/>
            <person name="Pawlowska T.E."/>
        </authorList>
    </citation>
    <scope>NUCLEOTIDE SEQUENCE [LARGE SCALE GENOMIC DNA]</scope>
    <source>
        <strain evidence="1 2">ATCC 11559</strain>
    </source>
</reference>
<evidence type="ECO:0000313" key="2">
    <source>
        <dbReference type="Proteomes" id="UP000242381"/>
    </source>
</evidence>
<dbReference type="Proteomes" id="UP000242381">
    <property type="component" value="Unassembled WGS sequence"/>
</dbReference>
<gene>
    <name evidence="1" type="ORF">BCV71DRAFT_190846</name>
</gene>
<sequence length="79" mass="9497">QKEKKNDRHRILDDNPSAVVSEAVESLKRAFNDLNLSLSTVYNFMTTQYDLSIKQLRLQPVERNSQEKLQQRYEWVQKW</sequence>
<evidence type="ECO:0000313" key="1">
    <source>
        <dbReference type="EMBL" id="ORE12545.1"/>
    </source>
</evidence>
<dbReference type="EMBL" id="KV921645">
    <property type="protein sequence ID" value="ORE12545.1"/>
    <property type="molecule type" value="Genomic_DNA"/>
</dbReference>
<name>A0A1X0RKJ0_RHIZD</name>
<protein>
    <submittedName>
        <fullName evidence="1">Uncharacterized protein</fullName>
    </submittedName>
</protein>
<dbReference type="AlphaFoldDB" id="A0A1X0RKJ0"/>
<feature type="non-terminal residue" evidence="1">
    <location>
        <position position="1"/>
    </location>
</feature>
<proteinExistence type="predicted"/>
<organism evidence="1 2">
    <name type="scientific">Rhizopus microsporus</name>
    <dbReference type="NCBI Taxonomy" id="58291"/>
    <lineage>
        <taxon>Eukaryota</taxon>
        <taxon>Fungi</taxon>
        <taxon>Fungi incertae sedis</taxon>
        <taxon>Mucoromycota</taxon>
        <taxon>Mucoromycotina</taxon>
        <taxon>Mucoromycetes</taxon>
        <taxon>Mucorales</taxon>
        <taxon>Mucorineae</taxon>
        <taxon>Rhizopodaceae</taxon>
        <taxon>Rhizopus</taxon>
    </lineage>
</organism>
<accession>A0A1X0RKJ0</accession>